<dbReference type="Gene3D" id="3.30.700.10">
    <property type="entry name" value="Glycoprotein, Type 4 Pilin"/>
    <property type="match status" value="1"/>
</dbReference>
<dbReference type="InterPro" id="IPR031982">
    <property type="entry name" value="PilE-like"/>
</dbReference>
<comment type="caution">
    <text evidence="1">The sequence shown here is derived from an EMBL/GenBank/DDBJ whole genome shotgun (WGS) entry which is preliminary data.</text>
</comment>
<sequence length="130" mass="13866">MITVAIVAILATIAYPSYTDYITRGKLANVTNMLAGIRAQMEQYYQDNRTYAAVGSFTPPCQAISAVAEFSLACTIGNTGNTYTMTATGSGTTAGFTYTVNEANVQQTKTAPTGWNTSTTCWVTKRGQSC</sequence>
<accession>A0ABN9ICL1</accession>
<protein>
    <recommendedName>
        <fullName evidence="3">Fimbrial assembly protein</fullName>
    </recommendedName>
</protein>
<dbReference type="SUPFAM" id="SSF54523">
    <property type="entry name" value="Pili subunits"/>
    <property type="match status" value="1"/>
</dbReference>
<evidence type="ECO:0000313" key="2">
    <source>
        <dbReference type="Proteomes" id="UP001189813"/>
    </source>
</evidence>
<organism evidence="1 2">
    <name type="scientific">Ralstonia psammae</name>
    <dbReference type="NCBI Taxonomy" id="3058598"/>
    <lineage>
        <taxon>Bacteria</taxon>
        <taxon>Pseudomonadati</taxon>
        <taxon>Pseudomonadota</taxon>
        <taxon>Betaproteobacteria</taxon>
        <taxon>Burkholderiales</taxon>
        <taxon>Burkholderiaceae</taxon>
        <taxon>Ralstonia</taxon>
    </lineage>
</organism>
<proteinExistence type="predicted"/>
<keyword evidence="2" id="KW-1185">Reference proteome</keyword>
<dbReference type="InterPro" id="IPR045584">
    <property type="entry name" value="Pilin-like"/>
</dbReference>
<gene>
    <name evidence="1" type="ORF">LMG19083_00057</name>
</gene>
<dbReference type="Pfam" id="PF16732">
    <property type="entry name" value="ComP_DUS"/>
    <property type="match status" value="1"/>
</dbReference>
<name>A0ABN9ICL1_9RALS</name>
<dbReference type="Proteomes" id="UP001189813">
    <property type="component" value="Unassembled WGS sequence"/>
</dbReference>
<reference evidence="1 2" key="1">
    <citation type="submission" date="2023-07" db="EMBL/GenBank/DDBJ databases">
        <authorList>
            <person name="Peeters C."/>
        </authorList>
    </citation>
    <scope>NUCLEOTIDE SEQUENCE [LARGE SCALE GENOMIC DNA]</scope>
    <source>
        <strain evidence="1 2">LMG 19083</strain>
    </source>
</reference>
<evidence type="ECO:0000313" key="1">
    <source>
        <dbReference type="EMBL" id="CAJ0775636.1"/>
    </source>
</evidence>
<evidence type="ECO:0008006" key="3">
    <source>
        <dbReference type="Google" id="ProtNLM"/>
    </source>
</evidence>
<dbReference type="EMBL" id="CATZBU010000001">
    <property type="protein sequence ID" value="CAJ0775636.1"/>
    <property type="molecule type" value="Genomic_DNA"/>
</dbReference>